<organism evidence="1 2">
    <name type="scientific">Lithospermum erythrorhizon</name>
    <name type="common">Purple gromwell</name>
    <name type="synonym">Lithospermum officinale var. erythrorhizon</name>
    <dbReference type="NCBI Taxonomy" id="34254"/>
    <lineage>
        <taxon>Eukaryota</taxon>
        <taxon>Viridiplantae</taxon>
        <taxon>Streptophyta</taxon>
        <taxon>Embryophyta</taxon>
        <taxon>Tracheophyta</taxon>
        <taxon>Spermatophyta</taxon>
        <taxon>Magnoliopsida</taxon>
        <taxon>eudicotyledons</taxon>
        <taxon>Gunneridae</taxon>
        <taxon>Pentapetalae</taxon>
        <taxon>asterids</taxon>
        <taxon>lamiids</taxon>
        <taxon>Boraginales</taxon>
        <taxon>Boraginaceae</taxon>
        <taxon>Boraginoideae</taxon>
        <taxon>Lithospermeae</taxon>
        <taxon>Lithospermum</taxon>
    </lineage>
</organism>
<accession>A0AAV3RUB9</accession>
<reference evidence="1 2" key="1">
    <citation type="submission" date="2024-01" db="EMBL/GenBank/DDBJ databases">
        <title>The complete chloroplast genome sequence of Lithospermum erythrorhizon: insights into the phylogenetic relationship among Boraginaceae species and the maternal lineages of purple gromwells.</title>
        <authorList>
            <person name="Okada T."/>
            <person name="Watanabe K."/>
        </authorList>
    </citation>
    <scope>NUCLEOTIDE SEQUENCE [LARGE SCALE GENOMIC DNA]</scope>
</reference>
<gene>
    <name evidence="1" type="ORF">LIER_30689</name>
</gene>
<dbReference type="EMBL" id="BAABME010011098">
    <property type="protein sequence ID" value="GAA0183236.1"/>
    <property type="molecule type" value="Genomic_DNA"/>
</dbReference>
<keyword evidence="2" id="KW-1185">Reference proteome</keyword>
<sequence>MHMGPPVLTSTFSCFSVWRGAGMSALVSFDGSMRGIFGFFLGGSARVDGLALSSPPPRALLALVLTPGRLDMFGFIPLRSRGFPSS</sequence>
<dbReference type="Proteomes" id="UP001454036">
    <property type="component" value="Unassembled WGS sequence"/>
</dbReference>
<comment type="caution">
    <text evidence="1">The sequence shown here is derived from an EMBL/GenBank/DDBJ whole genome shotgun (WGS) entry which is preliminary data.</text>
</comment>
<protein>
    <recommendedName>
        <fullName evidence="3">Secreted protein</fullName>
    </recommendedName>
</protein>
<evidence type="ECO:0000313" key="1">
    <source>
        <dbReference type="EMBL" id="GAA0183236.1"/>
    </source>
</evidence>
<evidence type="ECO:0000313" key="2">
    <source>
        <dbReference type="Proteomes" id="UP001454036"/>
    </source>
</evidence>
<evidence type="ECO:0008006" key="3">
    <source>
        <dbReference type="Google" id="ProtNLM"/>
    </source>
</evidence>
<proteinExistence type="predicted"/>
<dbReference type="AlphaFoldDB" id="A0AAV3RUB9"/>
<name>A0AAV3RUB9_LITER</name>